<proteinExistence type="predicted"/>
<organism evidence="1 2">
    <name type="scientific">Amniculicola lignicola CBS 123094</name>
    <dbReference type="NCBI Taxonomy" id="1392246"/>
    <lineage>
        <taxon>Eukaryota</taxon>
        <taxon>Fungi</taxon>
        <taxon>Dikarya</taxon>
        <taxon>Ascomycota</taxon>
        <taxon>Pezizomycotina</taxon>
        <taxon>Dothideomycetes</taxon>
        <taxon>Pleosporomycetidae</taxon>
        <taxon>Pleosporales</taxon>
        <taxon>Amniculicolaceae</taxon>
        <taxon>Amniculicola</taxon>
    </lineage>
</organism>
<dbReference type="AlphaFoldDB" id="A0A6A5WAQ6"/>
<accession>A0A6A5WAQ6</accession>
<gene>
    <name evidence="1" type="ORF">P154DRAFT_523982</name>
</gene>
<dbReference type="PANTHER" id="PTHR24148:SF78">
    <property type="entry name" value="HETEROKARYON INCOMPATIBILITY DOMAIN-CONTAINING PROTEIN"/>
    <property type="match status" value="1"/>
</dbReference>
<name>A0A6A5WAQ6_9PLEO</name>
<dbReference type="OrthoDB" id="3553147at2759"/>
<dbReference type="Pfam" id="PF26639">
    <property type="entry name" value="Het-6_barrel"/>
    <property type="match status" value="1"/>
</dbReference>
<dbReference type="Proteomes" id="UP000799779">
    <property type="component" value="Unassembled WGS sequence"/>
</dbReference>
<keyword evidence="2" id="KW-1185">Reference proteome</keyword>
<sequence>MAFSALIELPMLHVNCGNVLTDRIKVLAPIQKCQPRLIEAWGTGPSPQPLTTRMLRAKKFGATDARDQIYALFGMTSDIEELGITVDYIKSCAESYTAVAAALLQRQQKMEILSRCRNPKAQKDLPSWVPDWSQPAPVMIHDPRYGLFSAGRRTMTQKLFARFTMGRNTMKQKLRVEVKTLFARGSILGSVKQLGWSSDAVSEEEWETSPQLVRTGLGIISDFFNTNCTAYRTLKDQEDAIWRTPIADMEVGLFGPNGRFNRRASAQMRNAFEAFRNPSLRPNEETEQCKHRYLACMLATFLGRRYFSTSTGHLGLGPLDVRVGDVVCGIIDSSVPFVIRQIGPGSREQSKTQYELVGECYVHGIMDGELWQNKSEIEELILV</sequence>
<dbReference type="InterPro" id="IPR052895">
    <property type="entry name" value="HetReg/Transcr_Mod"/>
</dbReference>
<protein>
    <recommendedName>
        <fullName evidence="3">Heterokaryon incompatibility domain-containing protein</fullName>
    </recommendedName>
</protein>
<evidence type="ECO:0000313" key="1">
    <source>
        <dbReference type="EMBL" id="KAF1998487.1"/>
    </source>
</evidence>
<evidence type="ECO:0000313" key="2">
    <source>
        <dbReference type="Proteomes" id="UP000799779"/>
    </source>
</evidence>
<dbReference type="EMBL" id="ML977603">
    <property type="protein sequence ID" value="KAF1998487.1"/>
    <property type="molecule type" value="Genomic_DNA"/>
</dbReference>
<reference evidence="1" key="1">
    <citation type="journal article" date="2020" name="Stud. Mycol.">
        <title>101 Dothideomycetes genomes: a test case for predicting lifestyles and emergence of pathogens.</title>
        <authorList>
            <person name="Haridas S."/>
            <person name="Albert R."/>
            <person name="Binder M."/>
            <person name="Bloem J."/>
            <person name="Labutti K."/>
            <person name="Salamov A."/>
            <person name="Andreopoulos B."/>
            <person name="Baker S."/>
            <person name="Barry K."/>
            <person name="Bills G."/>
            <person name="Bluhm B."/>
            <person name="Cannon C."/>
            <person name="Castanera R."/>
            <person name="Culley D."/>
            <person name="Daum C."/>
            <person name="Ezra D."/>
            <person name="Gonzalez J."/>
            <person name="Henrissat B."/>
            <person name="Kuo A."/>
            <person name="Liang C."/>
            <person name="Lipzen A."/>
            <person name="Lutzoni F."/>
            <person name="Magnuson J."/>
            <person name="Mondo S."/>
            <person name="Nolan M."/>
            <person name="Ohm R."/>
            <person name="Pangilinan J."/>
            <person name="Park H.-J."/>
            <person name="Ramirez L."/>
            <person name="Alfaro M."/>
            <person name="Sun H."/>
            <person name="Tritt A."/>
            <person name="Yoshinaga Y."/>
            <person name="Zwiers L.-H."/>
            <person name="Turgeon B."/>
            <person name="Goodwin S."/>
            <person name="Spatafora J."/>
            <person name="Crous P."/>
            <person name="Grigoriev I."/>
        </authorList>
    </citation>
    <scope>NUCLEOTIDE SEQUENCE</scope>
    <source>
        <strain evidence="1">CBS 123094</strain>
    </source>
</reference>
<dbReference type="PANTHER" id="PTHR24148">
    <property type="entry name" value="ANKYRIN REPEAT DOMAIN-CONTAINING PROTEIN 39 HOMOLOG-RELATED"/>
    <property type="match status" value="1"/>
</dbReference>
<evidence type="ECO:0008006" key="3">
    <source>
        <dbReference type="Google" id="ProtNLM"/>
    </source>
</evidence>